<feature type="non-terminal residue" evidence="3">
    <location>
        <position position="1"/>
    </location>
</feature>
<dbReference type="Pfam" id="PF03221">
    <property type="entry name" value="HTH_Tnp_Tc5"/>
    <property type="match status" value="1"/>
</dbReference>
<dbReference type="GO" id="GO:0003677">
    <property type="term" value="F:DNA binding"/>
    <property type="evidence" value="ECO:0007669"/>
    <property type="project" value="UniProtKB-KW"/>
</dbReference>
<dbReference type="OrthoDB" id="3938460at2759"/>
<name>A0A6A6ZGN6_9PLEO</name>
<proteinExistence type="predicted"/>
<evidence type="ECO:0000259" key="2">
    <source>
        <dbReference type="PROSITE" id="PS51253"/>
    </source>
</evidence>
<dbReference type="InterPro" id="IPR006600">
    <property type="entry name" value="HTH_CenpB_DNA-bd_dom"/>
</dbReference>
<keyword evidence="1" id="KW-0238">DNA-binding</keyword>
<keyword evidence="4" id="KW-1185">Reference proteome</keyword>
<feature type="domain" description="HTH CENPB-type" evidence="2">
    <location>
        <begin position="8"/>
        <end position="73"/>
    </location>
</feature>
<reference evidence="3" key="1">
    <citation type="journal article" date="2020" name="Stud. Mycol.">
        <title>101 Dothideomycetes genomes: a test case for predicting lifestyles and emergence of pathogens.</title>
        <authorList>
            <person name="Haridas S."/>
            <person name="Albert R."/>
            <person name="Binder M."/>
            <person name="Bloem J."/>
            <person name="Labutti K."/>
            <person name="Salamov A."/>
            <person name="Andreopoulos B."/>
            <person name="Baker S."/>
            <person name="Barry K."/>
            <person name="Bills G."/>
            <person name="Bluhm B."/>
            <person name="Cannon C."/>
            <person name="Castanera R."/>
            <person name="Culley D."/>
            <person name="Daum C."/>
            <person name="Ezra D."/>
            <person name="Gonzalez J."/>
            <person name="Henrissat B."/>
            <person name="Kuo A."/>
            <person name="Liang C."/>
            <person name="Lipzen A."/>
            <person name="Lutzoni F."/>
            <person name="Magnuson J."/>
            <person name="Mondo S."/>
            <person name="Nolan M."/>
            <person name="Ohm R."/>
            <person name="Pangilinan J."/>
            <person name="Park H.-J."/>
            <person name="Ramirez L."/>
            <person name="Alfaro M."/>
            <person name="Sun H."/>
            <person name="Tritt A."/>
            <person name="Yoshinaga Y."/>
            <person name="Zwiers L.-H."/>
            <person name="Turgeon B."/>
            <person name="Goodwin S."/>
            <person name="Spatafora J."/>
            <person name="Crous P."/>
            <person name="Grigoriev I."/>
        </authorList>
    </citation>
    <scope>NUCLEOTIDE SEQUENCE</scope>
    <source>
        <strain evidence="3">CBS 113818</strain>
    </source>
</reference>
<protein>
    <recommendedName>
        <fullName evidence="2">HTH CENPB-type domain-containing protein</fullName>
    </recommendedName>
</protein>
<dbReference type="AlphaFoldDB" id="A0A6A6ZGN6"/>
<evidence type="ECO:0000256" key="1">
    <source>
        <dbReference type="ARBA" id="ARBA00023125"/>
    </source>
</evidence>
<gene>
    <name evidence="3" type="ORF">CC86DRAFT_307454</name>
</gene>
<evidence type="ECO:0000313" key="3">
    <source>
        <dbReference type="EMBL" id="KAF2819464.1"/>
    </source>
</evidence>
<dbReference type="PROSITE" id="PS51253">
    <property type="entry name" value="HTH_CENPB"/>
    <property type="match status" value="1"/>
</dbReference>
<accession>A0A6A6ZGN6</accession>
<sequence length="137" mass="16450">GLQAPREVKYCNQQQLTLQQEDELVLYIEGLTKRGLPPTRDTVQNFASTIAHKRVSESWVTQFYYCYKDNLIFKWNTPMDAVRYAADSHHKYELYFNFLYSKIKEYNIQLENSYNIDEKGFMMGVIRRAKRLFSRRQ</sequence>
<dbReference type="Proteomes" id="UP000799424">
    <property type="component" value="Unassembled WGS sequence"/>
</dbReference>
<organism evidence="3 4">
    <name type="scientific">Ophiobolus disseminans</name>
    <dbReference type="NCBI Taxonomy" id="1469910"/>
    <lineage>
        <taxon>Eukaryota</taxon>
        <taxon>Fungi</taxon>
        <taxon>Dikarya</taxon>
        <taxon>Ascomycota</taxon>
        <taxon>Pezizomycotina</taxon>
        <taxon>Dothideomycetes</taxon>
        <taxon>Pleosporomycetidae</taxon>
        <taxon>Pleosporales</taxon>
        <taxon>Pleosporineae</taxon>
        <taxon>Phaeosphaeriaceae</taxon>
        <taxon>Ophiobolus</taxon>
    </lineage>
</organism>
<dbReference type="EMBL" id="MU006245">
    <property type="protein sequence ID" value="KAF2819464.1"/>
    <property type="molecule type" value="Genomic_DNA"/>
</dbReference>
<evidence type="ECO:0000313" key="4">
    <source>
        <dbReference type="Proteomes" id="UP000799424"/>
    </source>
</evidence>